<evidence type="ECO:0000256" key="3">
    <source>
        <dbReference type="PROSITE-ProRule" id="PRU00169"/>
    </source>
</evidence>
<dbReference type="SUPFAM" id="SSF46894">
    <property type="entry name" value="C-terminal effector domain of the bipartite response regulators"/>
    <property type="match status" value="1"/>
</dbReference>
<dbReference type="CDD" id="cd17535">
    <property type="entry name" value="REC_NarL-like"/>
    <property type="match status" value="1"/>
</dbReference>
<dbReference type="CDD" id="cd06170">
    <property type="entry name" value="LuxR_C_like"/>
    <property type="match status" value="1"/>
</dbReference>
<dbReference type="GO" id="GO:0003677">
    <property type="term" value="F:DNA binding"/>
    <property type="evidence" value="ECO:0007669"/>
    <property type="project" value="UniProtKB-KW"/>
</dbReference>
<evidence type="ECO:0000256" key="2">
    <source>
        <dbReference type="ARBA" id="ARBA00023125"/>
    </source>
</evidence>
<protein>
    <submittedName>
        <fullName evidence="6">Response regulator transcription factor</fullName>
    </submittedName>
</protein>
<dbReference type="SMART" id="SM00421">
    <property type="entry name" value="HTH_LUXR"/>
    <property type="match status" value="1"/>
</dbReference>
<dbReference type="InterPro" id="IPR011006">
    <property type="entry name" value="CheY-like_superfamily"/>
</dbReference>
<dbReference type="EMBL" id="DSRU01000396">
    <property type="protein sequence ID" value="HFN01305.1"/>
    <property type="molecule type" value="Genomic_DNA"/>
</dbReference>
<accession>A0A7C3KHM5</accession>
<dbReference type="PROSITE" id="PS00622">
    <property type="entry name" value="HTH_LUXR_1"/>
    <property type="match status" value="1"/>
</dbReference>
<evidence type="ECO:0000313" key="6">
    <source>
        <dbReference type="EMBL" id="HFN01305.1"/>
    </source>
</evidence>
<dbReference type="Pfam" id="PF00072">
    <property type="entry name" value="Response_reg"/>
    <property type="match status" value="1"/>
</dbReference>
<evidence type="ECO:0000259" key="4">
    <source>
        <dbReference type="PROSITE" id="PS50043"/>
    </source>
</evidence>
<evidence type="ECO:0000256" key="1">
    <source>
        <dbReference type="ARBA" id="ARBA00022553"/>
    </source>
</evidence>
<keyword evidence="2" id="KW-0238">DNA-binding</keyword>
<dbReference type="SMART" id="SM00448">
    <property type="entry name" value="REC"/>
    <property type="match status" value="1"/>
</dbReference>
<evidence type="ECO:0000259" key="5">
    <source>
        <dbReference type="PROSITE" id="PS50110"/>
    </source>
</evidence>
<organism evidence="6">
    <name type="scientific">Oscillatoriales cyanobacterium SpSt-418</name>
    <dbReference type="NCBI Taxonomy" id="2282169"/>
    <lineage>
        <taxon>Bacteria</taxon>
        <taxon>Bacillati</taxon>
        <taxon>Cyanobacteriota</taxon>
        <taxon>Cyanophyceae</taxon>
        <taxon>Oscillatoriophycideae</taxon>
        <taxon>Oscillatoriales</taxon>
    </lineage>
</organism>
<dbReference type="InterPro" id="IPR058245">
    <property type="entry name" value="NreC/VraR/RcsB-like_REC"/>
</dbReference>
<dbReference type="Gene3D" id="3.40.50.2300">
    <property type="match status" value="1"/>
</dbReference>
<dbReference type="PROSITE" id="PS50110">
    <property type="entry name" value="RESPONSE_REGULATORY"/>
    <property type="match status" value="1"/>
</dbReference>
<feature type="domain" description="HTH luxR-type" evidence="4">
    <location>
        <begin position="147"/>
        <end position="212"/>
    </location>
</feature>
<dbReference type="GO" id="GO:0000160">
    <property type="term" value="P:phosphorelay signal transduction system"/>
    <property type="evidence" value="ECO:0007669"/>
    <property type="project" value="InterPro"/>
</dbReference>
<dbReference type="InterPro" id="IPR001789">
    <property type="entry name" value="Sig_transdc_resp-reg_receiver"/>
</dbReference>
<reference evidence="6" key="1">
    <citation type="journal article" date="2020" name="mSystems">
        <title>Genome- and Community-Level Interaction Insights into Carbon Utilization and Element Cycling Functions of Hydrothermarchaeota in Hydrothermal Sediment.</title>
        <authorList>
            <person name="Zhou Z."/>
            <person name="Liu Y."/>
            <person name="Xu W."/>
            <person name="Pan J."/>
            <person name="Luo Z.H."/>
            <person name="Li M."/>
        </authorList>
    </citation>
    <scope>NUCLEOTIDE SEQUENCE [LARGE SCALE GENOMIC DNA]</scope>
    <source>
        <strain evidence="6">SpSt-418</strain>
    </source>
</reference>
<dbReference type="AlphaFoldDB" id="A0A7C3KHM5"/>
<dbReference type="GO" id="GO:0006355">
    <property type="term" value="P:regulation of DNA-templated transcription"/>
    <property type="evidence" value="ECO:0007669"/>
    <property type="project" value="InterPro"/>
</dbReference>
<dbReference type="PANTHER" id="PTHR43214:SF43">
    <property type="entry name" value="TWO-COMPONENT RESPONSE REGULATOR"/>
    <property type="match status" value="1"/>
</dbReference>
<dbReference type="InterPro" id="IPR039420">
    <property type="entry name" value="WalR-like"/>
</dbReference>
<dbReference type="SUPFAM" id="SSF52172">
    <property type="entry name" value="CheY-like"/>
    <property type="match status" value="1"/>
</dbReference>
<dbReference type="PANTHER" id="PTHR43214">
    <property type="entry name" value="TWO-COMPONENT RESPONSE REGULATOR"/>
    <property type="match status" value="1"/>
</dbReference>
<dbReference type="PRINTS" id="PR00038">
    <property type="entry name" value="HTHLUXR"/>
</dbReference>
<sequence length="216" mass="23866">MVDPITPSQLSKTIRILVADDHPIVRQGLVAILNAQPDMNVVAEADNGRQAIEQFQAYEPDIAILDLQMPEVSGLEAIKAIRAVFPNAAIIMFSIYETDEDIYQGLRAGARAYLLKDTPCLEILEIIRTVSEGQRYVSTEIGTKLVARMERSNLSDREYEVLSLMAQGKSNKAIAKQLNIAENTVKFHVANIMLKLGASDRTHAVVNALHQGIIKL</sequence>
<feature type="modified residue" description="4-aspartylphosphate" evidence="3">
    <location>
        <position position="66"/>
    </location>
</feature>
<dbReference type="PROSITE" id="PS50043">
    <property type="entry name" value="HTH_LUXR_2"/>
    <property type="match status" value="1"/>
</dbReference>
<dbReference type="InterPro" id="IPR000792">
    <property type="entry name" value="Tscrpt_reg_LuxR_C"/>
</dbReference>
<dbReference type="InterPro" id="IPR016032">
    <property type="entry name" value="Sig_transdc_resp-reg_C-effctor"/>
</dbReference>
<feature type="domain" description="Response regulatory" evidence="5">
    <location>
        <begin position="15"/>
        <end position="131"/>
    </location>
</feature>
<gene>
    <name evidence="6" type="ORF">ENR64_26880</name>
</gene>
<comment type="caution">
    <text evidence="6">The sequence shown here is derived from an EMBL/GenBank/DDBJ whole genome shotgun (WGS) entry which is preliminary data.</text>
</comment>
<keyword evidence="1 3" id="KW-0597">Phosphoprotein</keyword>
<dbReference type="Pfam" id="PF00196">
    <property type="entry name" value="GerE"/>
    <property type="match status" value="1"/>
</dbReference>
<name>A0A7C3KHM5_9CYAN</name>
<proteinExistence type="predicted"/>